<gene>
    <name evidence="1" type="ORF">DSO57_1018122</name>
</gene>
<reference evidence="1" key="1">
    <citation type="submission" date="2022-04" db="EMBL/GenBank/DDBJ databases">
        <title>Genome of the entomopathogenic fungus Entomophthora muscae.</title>
        <authorList>
            <person name="Elya C."/>
            <person name="Lovett B.R."/>
            <person name="Lee E."/>
            <person name="Macias A.M."/>
            <person name="Hajek A.E."/>
            <person name="De Bivort B.L."/>
            <person name="Kasson M.T."/>
            <person name="De Fine Licht H.H."/>
            <person name="Stajich J.E."/>
        </authorList>
    </citation>
    <scope>NUCLEOTIDE SEQUENCE</scope>
    <source>
        <strain evidence="1">Berkeley</strain>
    </source>
</reference>
<protein>
    <submittedName>
        <fullName evidence="1">Uncharacterized protein</fullName>
    </submittedName>
</protein>
<organism evidence="1 2">
    <name type="scientific">Entomophthora muscae</name>
    <dbReference type="NCBI Taxonomy" id="34485"/>
    <lineage>
        <taxon>Eukaryota</taxon>
        <taxon>Fungi</taxon>
        <taxon>Fungi incertae sedis</taxon>
        <taxon>Zoopagomycota</taxon>
        <taxon>Entomophthoromycotina</taxon>
        <taxon>Entomophthoromycetes</taxon>
        <taxon>Entomophthorales</taxon>
        <taxon>Entomophthoraceae</taxon>
        <taxon>Entomophthora</taxon>
    </lineage>
</organism>
<evidence type="ECO:0000313" key="2">
    <source>
        <dbReference type="Proteomes" id="UP001165960"/>
    </source>
</evidence>
<dbReference type="Proteomes" id="UP001165960">
    <property type="component" value="Unassembled WGS sequence"/>
</dbReference>
<dbReference type="EMBL" id="QTSX02003628">
    <property type="protein sequence ID" value="KAJ9069482.1"/>
    <property type="molecule type" value="Genomic_DNA"/>
</dbReference>
<comment type="caution">
    <text evidence="1">The sequence shown here is derived from an EMBL/GenBank/DDBJ whole genome shotgun (WGS) entry which is preliminary data.</text>
</comment>
<name>A0ACC2T584_9FUNG</name>
<proteinExistence type="predicted"/>
<keyword evidence="2" id="KW-1185">Reference proteome</keyword>
<accession>A0ACC2T584</accession>
<sequence>MRTLRDWAEVEFPSSTLPWLFPQLCYRNAVARHVPFLRWLGTLISGVLLYFRQCVRIDDCSSLETWAWELESNPEPKSLWAAWPVDHRTACLRFSEIKPPQADTKHIDPCGRKSQTKEIIAPNRGLITAPNGGTDLATISFMNLKSTPATNQEQTQERGMGPSLVP</sequence>
<evidence type="ECO:0000313" key="1">
    <source>
        <dbReference type="EMBL" id="KAJ9069482.1"/>
    </source>
</evidence>